<evidence type="ECO:0000313" key="1">
    <source>
        <dbReference type="EMBL" id="CAJ2510766.1"/>
    </source>
</evidence>
<name>A0AAI8VMW3_9PEZI</name>
<organism evidence="1 2">
    <name type="scientific">Anthostomella pinea</name>
    <dbReference type="NCBI Taxonomy" id="933095"/>
    <lineage>
        <taxon>Eukaryota</taxon>
        <taxon>Fungi</taxon>
        <taxon>Dikarya</taxon>
        <taxon>Ascomycota</taxon>
        <taxon>Pezizomycotina</taxon>
        <taxon>Sordariomycetes</taxon>
        <taxon>Xylariomycetidae</taxon>
        <taxon>Xylariales</taxon>
        <taxon>Xylariaceae</taxon>
        <taxon>Anthostomella</taxon>
    </lineage>
</organism>
<dbReference type="AlphaFoldDB" id="A0AAI8VMW3"/>
<proteinExistence type="predicted"/>
<evidence type="ECO:0000313" key="2">
    <source>
        <dbReference type="Proteomes" id="UP001295740"/>
    </source>
</evidence>
<reference evidence="1" key="1">
    <citation type="submission" date="2023-10" db="EMBL/GenBank/DDBJ databases">
        <authorList>
            <person name="Hackl T."/>
        </authorList>
    </citation>
    <scope>NUCLEOTIDE SEQUENCE</scope>
</reference>
<gene>
    <name evidence="1" type="ORF">KHLLAP_LOCUS11234</name>
</gene>
<keyword evidence="2" id="KW-1185">Reference proteome</keyword>
<dbReference type="Proteomes" id="UP001295740">
    <property type="component" value="Unassembled WGS sequence"/>
</dbReference>
<sequence>MPNTRDVISSAGGGTDTLMQNIAATTTHTGVVKVARLPAVLSTTDDVAFALYATVENLQNVPLVL</sequence>
<dbReference type="EMBL" id="CAUWAG010000018">
    <property type="protein sequence ID" value="CAJ2510766.1"/>
    <property type="molecule type" value="Genomic_DNA"/>
</dbReference>
<comment type="caution">
    <text evidence="1">The sequence shown here is derived from an EMBL/GenBank/DDBJ whole genome shotgun (WGS) entry which is preliminary data.</text>
</comment>
<accession>A0AAI8VMW3</accession>
<protein>
    <submittedName>
        <fullName evidence="1">Uu.00g063910.m01.CDS01</fullName>
    </submittedName>
</protein>